<dbReference type="GeneID" id="92032033"/>
<dbReference type="Pfam" id="PF12223">
    <property type="entry name" value="DUF3602"/>
    <property type="match status" value="2"/>
</dbReference>
<accession>A0ABR1M5Y9</accession>
<feature type="region of interest" description="Disordered" evidence="1">
    <location>
        <begin position="111"/>
        <end position="160"/>
    </location>
</feature>
<organism evidence="2 3">
    <name type="scientific">Phyllosticta citribraziliensis</name>
    <dbReference type="NCBI Taxonomy" id="989973"/>
    <lineage>
        <taxon>Eukaryota</taxon>
        <taxon>Fungi</taxon>
        <taxon>Dikarya</taxon>
        <taxon>Ascomycota</taxon>
        <taxon>Pezizomycotina</taxon>
        <taxon>Dothideomycetes</taxon>
        <taxon>Dothideomycetes incertae sedis</taxon>
        <taxon>Botryosphaeriales</taxon>
        <taxon>Phyllostictaceae</taxon>
        <taxon>Phyllosticta</taxon>
    </lineage>
</organism>
<sequence length="160" mass="16887">MVGDIRHSTDGQGSAARAMSHGRGGAGNIAAGDRRSSMSKPEDLVTPTIKSQLYTTGRGGSGNMAKNDPAHPEIARAAQDVEAPVHAHREPEGNFHFGRGGAANVTKMTDDEALEAKRHTEQRTSGEIERERAAHGGERDDVRGLGDKAKDLLGKIGGKK</sequence>
<protein>
    <submittedName>
        <fullName evidence="2">Uncharacterized protein</fullName>
    </submittedName>
</protein>
<dbReference type="PANTHER" id="PTHR34693">
    <property type="entry name" value="PROTEIN PAR32"/>
    <property type="match status" value="1"/>
</dbReference>
<dbReference type="RefSeq" id="XP_066658667.1">
    <property type="nucleotide sequence ID" value="XM_066799127.1"/>
</dbReference>
<dbReference type="Proteomes" id="UP001360953">
    <property type="component" value="Unassembled WGS sequence"/>
</dbReference>
<feature type="region of interest" description="Disordered" evidence="1">
    <location>
        <begin position="1"/>
        <end position="72"/>
    </location>
</feature>
<feature type="compositionally biased region" description="Basic and acidic residues" evidence="1">
    <location>
        <begin position="32"/>
        <end position="43"/>
    </location>
</feature>
<evidence type="ECO:0000313" key="2">
    <source>
        <dbReference type="EMBL" id="KAK7542374.1"/>
    </source>
</evidence>
<dbReference type="InterPro" id="IPR053203">
    <property type="entry name" value="Cisplatin_resist-associated"/>
</dbReference>
<dbReference type="InterPro" id="IPR022024">
    <property type="entry name" value="DUF3602"/>
</dbReference>
<name>A0ABR1M5Y9_9PEZI</name>
<evidence type="ECO:0000313" key="3">
    <source>
        <dbReference type="Proteomes" id="UP001360953"/>
    </source>
</evidence>
<reference evidence="2 3" key="1">
    <citation type="submission" date="2024-04" db="EMBL/GenBank/DDBJ databases">
        <title>Phyllosticta paracitricarpa is synonymous to the EU quarantine fungus P. citricarpa based on phylogenomic analyses.</title>
        <authorList>
            <consortium name="Lawrence Berkeley National Laboratory"/>
            <person name="Van ingen-buijs V.A."/>
            <person name="Van westerhoven A.C."/>
            <person name="Haridas S."/>
            <person name="Skiadas P."/>
            <person name="Martin F."/>
            <person name="Groenewald J.Z."/>
            <person name="Crous P.W."/>
            <person name="Seidl M.F."/>
        </authorList>
    </citation>
    <scope>NUCLEOTIDE SEQUENCE [LARGE SCALE GENOMIC DNA]</scope>
    <source>
        <strain evidence="2 3">CPC 17464</strain>
    </source>
</reference>
<dbReference type="EMBL" id="JBBPEH010000002">
    <property type="protein sequence ID" value="KAK7542374.1"/>
    <property type="molecule type" value="Genomic_DNA"/>
</dbReference>
<gene>
    <name evidence="2" type="ORF">J3D65DRAFT_613587</name>
</gene>
<keyword evidence="3" id="KW-1185">Reference proteome</keyword>
<feature type="compositionally biased region" description="Basic and acidic residues" evidence="1">
    <location>
        <begin position="111"/>
        <end position="153"/>
    </location>
</feature>
<proteinExistence type="predicted"/>
<evidence type="ECO:0000256" key="1">
    <source>
        <dbReference type="SAM" id="MobiDB-lite"/>
    </source>
</evidence>
<dbReference type="PANTHER" id="PTHR34693:SF1">
    <property type="entry name" value="PROTEIN PAR32"/>
    <property type="match status" value="1"/>
</dbReference>
<comment type="caution">
    <text evidence="2">The sequence shown here is derived from an EMBL/GenBank/DDBJ whole genome shotgun (WGS) entry which is preliminary data.</text>
</comment>